<sequence length="377" mass="41481">MANISGTINPRFARVQEIFERNFDTGDDLGASVALVVDGELVIDLWGGFIDQEKTIPWQEDSIVPVYSTSKTMVALCALILIDRGLIDPFAPVAKYWPEFAANGKDKIEVRHVMSHTSGLPAWDQPVTIDDVYDWDRATSMLAAQAPWWEPGSASGYELVSYNHLVGEIIRRVSGMTPPEFFKQEISGPLQLDYHFGVTPDIEHRVSPMIPISNPVIDWATLDPESIMLRTFMSPFFGGAAGAPEYLAYPFTMNGVTNARSIARAQAVVSHGGDFEGRTLLSQGTIDLIFEQQSNGIDLVLGTQTRFGIGYAMPGDDWKVTPKGRTCWWAGLGGSRIVNILGQRATFAYAMNAMYPALIGDHRSTDMVDAIVEILEA</sequence>
<proteinExistence type="predicted"/>
<organism evidence="2">
    <name type="scientific">freshwater metagenome</name>
    <dbReference type="NCBI Taxonomy" id="449393"/>
    <lineage>
        <taxon>unclassified sequences</taxon>
        <taxon>metagenomes</taxon>
        <taxon>ecological metagenomes</taxon>
    </lineage>
</organism>
<accession>A0A094S9M7</accession>
<dbReference type="AlphaFoldDB" id="A0A094S9M7"/>
<dbReference type="Pfam" id="PF00144">
    <property type="entry name" value="Beta-lactamase"/>
    <property type="match status" value="1"/>
</dbReference>
<protein>
    <recommendedName>
        <fullName evidence="1">Beta-lactamase-related domain-containing protein</fullName>
    </recommendedName>
</protein>
<dbReference type="PANTHER" id="PTHR43319:SF3">
    <property type="entry name" value="BETA-LACTAMASE-RELATED DOMAIN-CONTAINING PROTEIN"/>
    <property type="match status" value="1"/>
</dbReference>
<dbReference type="PANTHER" id="PTHR43319">
    <property type="entry name" value="BETA-LACTAMASE-RELATED"/>
    <property type="match status" value="1"/>
</dbReference>
<reference evidence="2" key="1">
    <citation type="submission" date="2014-06" db="EMBL/GenBank/DDBJ databases">
        <title>Key roles for freshwater Actinobacteria revealed by deep metagenomic sequencing.</title>
        <authorList>
            <person name="Ghai R."/>
            <person name="Mizuno C.M."/>
            <person name="Picazo A."/>
            <person name="Camacho A."/>
            <person name="Rodriguez-Valera F."/>
        </authorList>
    </citation>
    <scope>NUCLEOTIDE SEQUENCE</scope>
</reference>
<dbReference type="EMBL" id="JNSL01000139">
    <property type="protein sequence ID" value="KGA14698.1"/>
    <property type="molecule type" value="Genomic_DNA"/>
</dbReference>
<gene>
    <name evidence="2" type="ORF">GM51_16640</name>
</gene>
<feature type="domain" description="Beta-lactamase-related" evidence="1">
    <location>
        <begin position="19"/>
        <end position="357"/>
    </location>
</feature>
<dbReference type="InterPro" id="IPR052907">
    <property type="entry name" value="Beta-lactamase/esterase"/>
</dbReference>
<dbReference type="InterPro" id="IPR012338">
    <property type="entry name" value="Beta-lactam/transpept-like"/>
</dbReference>
<evidence type="ECO:0000259" key="1">
    <source>
        <dbReference type="Pfam" id="PF00144"/>
    </source>
</evidence>
<dbReference type="SUPFAM" id="SSF56601">
    <property type="entry name" value="beta-lactamase/transpeptidase-like"/>
    <property type="match status" value="1"/>
</dbReference>
<dbReference type="Gene3D" id="3.40.710.10">
    <property type="entry name" value="DD-peptidase/beta-lactamase superfamily"/>
    <property type="match status" value="1"/>
</dbReference>
<comment type="caution">
    <text evidence="2">The sequence shown here is derived from an EMBL/GenBank/DDBJ whole genome shotgun (WGS) entry which is preliminary data.</text>
</comment>
<name>A0A094S9M7_9ZZZZ</name>
<evidence type="ECO:0000313" key="2">
    <source>
        <dbReference type="EMBL" id="KGA14698.1"/>
    </source>
</evidence>
<dbReference type="InterPro" id="IPR001466">
    <property type="entry name" value="Beta-lactam-related"/>
</dbReference>